<organism evidence="3 4">
    <name type="scientific">Winogradskyella jejuensis</name>
    <dbReference type="NCBI Taxonomy" id="1089305"/>
    <lineage>
        <taxon>Bacteria</taxon>
        <taxon>Pseudomonadati</taxon>
        <taxon>Bacteroidota</taxon>
        <taxon>Flavobacteriia</taxon>
        <taxon>Flavobacteriales</taxon>
        <taxon>Flavobacteriaceae</taxon>
        <taxon>Winogradskyella</taxon>
    </lineage>
</organism>
<keyword evidence="4" id="KW-1185">Reference proteome</keyword>
<name>A0A1M5UVD4_9FLAO</name>
<dbReference type="InterPro" id="IPR006015">
    <property type="entry name" value="Universal_stress_UspA"/>
</dbReference>
<comment type="similarity">
    <text evidence="1">Belongs to the universal stress protein A family.</text>
</comment>
<evidence type="ECO:0000256" key="1">
    <source>
        <dbReference type="ARBA" id="ARBA00008791"/>
    </source>
</evidence>
<dbReference type="Pfam" id="PF00582">
    <property type="entry name" value="Usp"/>
    <property type="match status" value="1"/>
</dbReference>
<protein>
    <submittedName>
        <fullName evidence="3">Nucleotide-binding universal stress protein, UspA family</fullName>
    </submittedName>
</protein>
<dbReference type="CDD" id="cd00293">
    <property type="entry name" value="USP-like"/>
    <property type="match status" value="1"/>
</dbReference>
<evidence type="ECO:0000313" key="4">
    <source>
        <dbReference type="Proteomes" id="UP000184522"/>
    </source>
</evidence>
<dbReference type="PANTHER" id="PTHR46268:SF6">
    <property type="entry name" value="UNIVERSAL STRESS PROTEIN UP12"/>
    <property type="match status" value="1"/>
</dbReference>
<dbReference type="RefSeq" id="WP_073087123.1">
    <property type="nucleotide sequence ID" value="NZ_FQWS01000002.1"/>
</dbReference>
<dbReference type="PANTHER" id="PTHR46268">
    <property type="entry name" value="STRESS RESPONSE PROTEIN NHAX"/>
    <property type="match status" value="1"/>
</dbReference>
<sequence>MKRILMPTDFSENSWNAIAYALQLFKDETCKFYLLHTYTPVIYQIEYVSVSAAQYGLVDAIKDVAETKMGVLLAKIRDKFENPNHTFETISVFSTLISEIKHVSQTKDVDFIVMGTKGATGAKEILFGSNTVQVFKNVKCPVIAVPSNFEYERPLDILFPSDYEVSFEEKHLKPILDMVEIHKSRLNIMHVSYGYGLLDNQKKNRDILKKYFEKYSPLFHDIRNENVTDAIDKFQIKHKINLLVMLNNKHSFFENLFFKSTINQIGFHLHIPLLVIPSQQQNFKS</sequence>
<evidence type="ECO:0000313" key="3">
    <source>
        <dbReference type="EMBL" id="SHH66703.1"/>
    </source>
</evidence>
<dbReference type="PRINTS" id="PR01438">
    <property type="entry name" value="UNVRSLSTRESS"/>
</dbReference>
<accession>A0A1M5UVD4</accession>
<dbReference type="AlphaFoldDB" id="A0A1M5UVD4"/>
<dbReference type="EMBL" id="FQWS01000002">
    <property type="protein sequence ID" value="SHH66703.1"/>
    <property type="molecule type" value="Genomic_DNA"/>
</dbReference>
<dbReference type="Proteomes" id="UP000184522">
    <property type="component" value="Unassembled WGS sequence"/>
</dbReference>
<dbReference type="SUPFAM" id="SSF52402">
    <property type="entry name" value="Adenine nucleotide alpha hydrolases-like"/>
    <property type="match status" value="2"/>
</dbReference>
<dbReference type="OrthoDB" id="9788959at2"/>
<dbReference type="InterPro" id="IPR006016">
    <property type="entry name" value="UspA"/>
</dbReference>
<dbReference type="STRING" id="1089305.SAMN05444148_2609"/>
<proteinExistence type="inferred from homology"/>
<evidence type="ECO:0000259" key="2">
    <source>
        <dbReference type="Pfam" id="PF00582"/>
    </source>
</evidence>
<gene>
    <name evidence="3" type="ORF">SAMN05444148_2609</name>
</gene>
<reference evidence="4" key="1">
    <citation type="submission" date="2016-11" db="EMBL/GenBank/DDBJ databases">
        <authorList>
            <person name="Varghese N."/>
            <person name="Submissions S."/>
        </authorList>
    </citation>
    <scope>NUCLEOTIDE SEQUENCE [LARGE SCALE GENOMIC DNA]</scope>
    <source>
        <strain evidence="4">DSM 25330</strain>
    </source>
</reference>
<dbReference type="Gene3D" id="3.40.50.12370">
    <property type="match status" value="1"/>
</dbReference>
<feature type="domain" description="UspA" evidence="2">
    <location>
        <begin position="1"/>
        <end position="146"/>
    </location>
</feature>